<keyword evidence="4 5" id="KW-0472">Membrane</keyword>
<dbReference type="InterPro" id="IPR027417">
    <property type="entry name" value="P-loop_NTPase"/>
</dbReference>
<evidence type="ECO:0000256" key="3">
    <source>
        <dbReference type="ARBA" id="ARBA00022989"/>
    </source>
</evidence>
<evidence type="ECO:0000259" key="6">
    <source>
        <dbReference type="PROSITE" id="PS50929"/>
    </source>
</evidence>
<dbReference type="GO" id="GO:0016887">
    <property type="term" value="F:ATP hydrolysis activity"/>
    <property type="evidence" value="ECO:0007669"/>
    <property type="project" value="InterPro"/>
</dbReference>
<dbReference type="GO" id="GO:0005524">
    <property type="term" value="F:ATP binding"/>
    <property type="evidence" value="ECO:0007669"/>
    <property type="project" value="UniProtKB-KW"/>
</dbReference>
<dbReference type="AlphaFoldDB" id="A0A3S4JY34"/>
<organism evidence="7 8">
    <name type="scientific">Escherichia coli</name>
    <dbReference type="NCBI Taxonomy" id="562"/>
    <lineage>
        <taxon>Bacteria</taxon>
        <taxon>Pseudomonadati</taxon>
        <taxon>Pseudomonadota</taxon>
        <taxon>Gammaproteobacteria</taxon>
        <taxon>Enterobacterales</taxon>
        <taxon>Enterobacteriaceae</taxon>
        <taxon>Escherichia</taxon>
    </lineage>
</organism>
<comment type="subcellular location">
    <subcellularLocation>
        <location evidence="1">Cell membrane</location>
        <topology evidence="1">Multi-pass membrane protein</topology>
    </subcellularLocation>
</comment>
<feature type="transmembrane region" description="Helical" evidence="5">
    <location>
        <begin position="12"/>
        <end position="34"/>
    </location>
</feature>
<keyword evidence="7" id="KW-0378">Hydrolase</keyword>
<evidence type="ECO:0000256" key="4">
    <source>
        <dbReference type="ARBA" id="ARBA00023136"/>
    </source>
</evidence>
<evidence type="ECO:0000256" key="5">
    <source>
        <dbReference type="SAM" id="Phobius"/>
    </source>
</evidence>
<dbReference type="EC" id="3.6.3.-" evidence="7"/>
<feature type="transmembrane region" description="Helical" evidence="5">
    <location>
        <begin position="46"/>
        <end position="67"/>
    </location>
</feature>
<dbReference type="InterPro" id="IPR011527">
    <property type="entry name" value="ABC1_TM_dom"/>
</dbReference>
<dbReference type="SUPFAM" id="SSF52540">
    <property type="entry name" value="P-loop containing nucleoside triphosphate hydrolases"/>
    <property type="match status" value="1"/>
</dbReference>
<name>A0A3S4JY34_ECOLX</name>
<evidence type="ECO:0000313" key="8">
    <source>
        <dbReference type="Proteomes" id="UP000271797"/>
    </source>
</evidence>
<keyword evidence="2 5" id="KW-0812">Transmembrane</keyword>
<evidence type="ECO:0000256" key="2">
    <source>
        <dbReference type="ARBA" id="ARBA00022692"/>
    </source>
</evidence>
<dbReference type="GO" id="GO:0140359">
    <property type="term" value="F:ABC-type transporter activity"/>
    <property type="evidence" value="ECO:0007669"/>
    <property type="project" value="InterPro"/>
</dbReference>
<evidence type="ECO:0000256" key="1">
    <source>
        <dbReference type="ARBA" id="ARBA00004651"/>
    </source>
</evidence>
<dbReference type="PANTHER" id="PTHR24221:SF300">
    <property type="entry name" value="MULTIDRUG RESISTANCE-LIKE ATP-BINDING PROTEIN MDLA"/>
    <property type="match status" value="1"/>
</dbReference>
<dbReference type="PANTHER" id="PTHR24221">
    <property type="entry name" value="ATP-BINDING CASSETTE SUB-FAMILY B"/>
    <property type="match status" value="1"/>
</dbReference>
<dbReference type="Gene3D" id="3.40.50.300">
    <property type="entry name" value="P-loop containing nucleotide triphosphate hydrolases"/>
    <property type="match status" value="1"/>
</dbReference>
<dbReference type="Proteomes" id="UP000271797">
    <property type="component" value="Chromosome"/>
</dbReference>
<dbReference type="GO" id="GO:0005886">
    <property type="term" value="C:plasma membrane"/>
    <property type="evidence" value="ECO:0007669"/>
    <property type="project" value="UniProtKB-SubCell"/>
</dbReference>
<evidence type="ECO:0000313" key="7">
    <source>
        <dbReference type="EMBL" id="VED12733.1"/>
    </source>
</evidence>
<proteinExistence type="predicted"/>
<accession>A0A3S4JY34</accession>
<dbReference type="InterPro" id="IPR003439">
    <property type="entry name" value="ABC_transporter-like_ATP-bd"/>
</dbReference>
<dbReference type="InterPro" id="IPR039421">
    <property type="entry name" value="Type_1_exporter"/>
</dbReference>
<feature type="domain" description="ABC transmembrane type-1" evidence="6">
    <location>
        <begin position="1"/>
        <end position="69"/>
    </location>
</feature>
<dbReference type="InterPro" id="IPR036640">
    <property type="entry name" value="ABC1_TM_sf"/>
</dbReference>
<dbReference type="Pfam" id="PF00005">
    <property type="entry name" value="ABC_tran"/>
    <property type="match status" value="1"/>
</dbReference>
<sequence>MRVARIDARFDPTIYIAIGMANLLAIGGGSWMVVQGSLTLGQLTSFMMYLGLMIWPMLALAWMFNIVERGSAAYSRIRAMLAEAPVVNDGSEPVPEGRGELDVNIRQFTYPQTDHPALENVNFALKPGQMLGICGPTGSGKSTLLSLIQRHFDVSEGDIRFHDIPLTKLQLDSWRSRLAVVSQTPIPFFRHRGEQHRAGLPECHPARD</sequence>
<dbReference type="Gene3D" id="1.20.1560.10">
    <property type="entry name" value="ABC transporter type 1, transmembrane domain"/>
    <property type="match status" value="1"/>
</dbReference>
<keyword evidence="3 5" id="KW-1133">Transmembrane helix</keyword>
<keyword evidence="7" id="KW-0547">Nucleotide-binding</keyword>
<reference evidence="7 8" key="1">
    <citation type="submission" date="2018-12" db="EMBL/GenBank/DDBJ databases">
        <authorList>
            <consortium name="Pathogen Informatics"/>
        </authorList>
    </citation>
    <scope>NUCLEOTIDE SEQUENCE [LARGE SCALE GENOMIC DNA]</scope>
    <source>
        <strain evidence="7 8">NCTC9044</strain>
    </source>
</reference>
<protein>
    <submittedName>
        <fullName evidence="7">ABC transporter ATP-binding protein/permease</fullName>
        <ecNumber evidence="7">3.6.3.-</ecNumber>
    </submittedName>
</protein>
<dbReference type="EMBL" id="LR134238">
    <property type="protein sequence ID" value="VED12733.1"/>
    <property type="molecule type" value="Genomic_DNA"/>
</dbReference>
<gene>
    <name evidence="7" type="primary">mdlA_2</name>
    <name evidence="7" type="ORF">NCTC9044_03578</name>
</gene>
<keyword evidence="7" id="KW-0067">ATP-binding</keyword>
<dbReference type="PROSITE" id="PS50929">
    <property type="entry name" value="ABC_TM1F"/>
    <property type="match status" value="1"/>
</dbReference>